<dbReference type="Proteomes" id="UP000626092">
    <property type="component" value="Unassembled WGS sequence"/>
</dbReference>
<accession>A0A834G4H2</accession>
<evidence type="ECO:0000313" key="1">
    <source>
        <dbReference type="EMBL" id="KAF7123977.1"/>
    </source>
</evidence>
<proteinExistence type="predicted"/>
<dbReference type="OrthoDB" id="10376220at2759"/>
<name>A0A834G4H2_RHOSS</name>
<reference evidence="1" key="1">
    <citation type="submission" date="2019-11" db="EMBL/GenBank/DDBJ databases">
        <authorList>
            <person name="Liu Y."/>
            <person name="Hou J."/>
            <person name="Li T.-Q."/>
            <person name="Guan C.-H."/>
            <person name="Wu X."/>
            <person name="Wu H.-Z."/>
            <person name="Ling F."/>
            <person name="Zhang R."/>
            <person name="Shi X.-G."/>
            <person name="Ren J.-P."/>
            <person name="Chen E.-F."/>
            <person name="Sun J.-M."/>
        </authorList>
    </citation>
    <scope>NUCLEOTIDE SEQUENCE</scope>
    <source>
        <strain evidence="1">Adult_tree_wgs_1</strain>
        <tissue evidence="1">Leaves</tissue>
    </source>
</reference>
<sequence>MGILKVKGQKYEDGDEGVHINSSIHGEECEECVCIFSLNGGSLAVLDVLSWAHGKRFSKLEMPTDCLVLVQTLRCMERADVSVKPVAQWGQLLVALNADSNRKNLSDALFLQALETLRFMALFNRLEVQETNMRVVASRDASGLCCSKGTTLSNKAGIRLSQLKLCCLGEAWQGIWSVFESDSPLRLWRASCLGLDFTVGNPVPFKEWLLEWFRGAPDRSIVTDGI</sequence>
<dbReference type="AlphaFoldDB" id="A0A834G4H2"/>
<keyword evidence="2" id="KW-1185">Reference proteome</keyword>
<comment type="caution">
    <text evidence="1">The sequence shown here is derived from an EMBL/GenBank/DDBJ whole genome shotgun (WGS) entry which is preliminary data.</text>
</comment>
<organism evidence="1 2">
    <name type="scientific">Rhododendron simsii</name>
    <name type="common">Sims's rhododendron</name>
    <dbReference type="NCBI Taxonomy" id="118357"/>
    <lineage>
        <taxon>Eukaryota</taxon>
        <taxon>Viridiplantae</taxon>
        <taxon>Streptophyta</taxon>
        <taxon>Embryophyta</taxon>
        <taxon>Tracheophyta</taxon>
        <taxon>Spermatophyta</taxon>
        <taxon>Magnoliopsida</taxon>
        <taxon>eudicotyledons</taxon>
        <taxon>Gunneridae</taxon>
        <taxon>Pentapetalae</taxon>
        <taxon>asterids</taxon>
        <taxon>Ericales</taxon>
        <taxon>Ericaceae</taxon>
        <taxon>Ericoideae</taxon>
        <taxon>Rhodoreae</taxon>
        <taxon>Rhododendron</taxon>
    </lineage>
</organism>
<dbReference type="EMBL" id="WJXA01000012">
    <property type="protein sequence ID" value="KAF7123977.1"/>
    <property type="molecule type" value="Genomic_DNA"/>
</dbReference>
<gene>
    <name evidence="1" type="ORF">RHSIM_Rhsim12G0189600</name>
</gene>
<evidence type="ECO:0000313" key="2">
    <source>
        <dbReference type="Proteomes" id="UP000626092"/>
    </source>
</evidence>
<protein>
    <submittedName>
        <fullName evidence="1">Uncharacterized protein</fullName>
    </submittedName>
</protein>